<dbReference type="Pfam" id="PF05973">
    <property type="entry name" value="Gp49"/>
    <property type="match status" value="1"/>
</dbReference>
<accession>A0ABU8KZ81</accession>
<protein>
    <submittedName>
        <fullName evidence="1">Type II toxin-antitoxin system RelE/ParE family toxin</fullName>
    </submittedName>
</protein>
<proteinExistence type="predicted"/>
<reference evidence="1 2" key="1">
    <citation type="submission" date="2022-12" db="EMBL/GenBank/DDBJ databases">
        <authorList>
            <person name="Muema E."/>
        </authorList>
    </citation>
    <scope>NUCLEOTIDE SEQUENCE [LARGE SCALE GENOMIC DNA]</scope>
    <source>
        <strain evidence="2">1326</strain>
    </source>
</reference>
<organism evidence="1 2">
    <name type="scientific">Mesorhizobium salmacidum</name>
    <dbReference type="NCBI Taxonomy" id="3015171"/>
    <lineage>
        <taxon>Bacteria</taxon>
        <taxon>Pseudomonadati</taxon>
        <taxon>Pseudomonadota</taxon>
        <taxon>Alphaproteobacteria</taxon>
        <taxon>Hyphomicrobiales</taxon>
        <taxon>Phyllobacteriaceae</taxon>
        <taxon>Mesorhizobium</taxon>
    </lineage>
</organism>
<sequence length="106" mass="11992">MPVTKRLEFLGDSLAQLRDFPEAARRETGVQLHKVQLGLEPRDWKPMTTVGPGVREIRVRDDAGAFRVLYVASIGDAVYVLHAFQKKAQQTAKRDLDLAASWFKQI</sequence>
<gene>
    <name evidence="1" type="ORF">O7A60_19995</name>
</gene>
<dbReference type="InterPro" id="IPR009241">
    <property type="entry name" value="HigB-like"/>
</dbReference>
<dbReference type="EMBL" id="JAPYKS010000014">
    <property type="protein sequence ID" value="MEI9411036.1"/>
    <property type="molecule type" value="Genomic_DNA"/>
</dbReference>
<evidence type="ECO:0000313" key="2">
    <source>
        <dbReference type="Proteomes" id="UP001387293"/>
    </source>
</evidence>
<evidence type="ECO:0000313" key="1">
    <source>
        <dbReference type="EMBL" id="MEI9411036.1"/>
    </source>
</evidence>
<comment type="caution">
    <text evidence="1">The sequence shown here is derived from an EMBL/GenBank/DDBJ whole genome shotgun (WGS) entry which is preliminary data.</text>
</comment>
<dbReference type="RefSeq" id="WP_337107696.1">
    <property type="nucleotide sequence ID" value="NZ_JAPYKS010000014.1"/>
</dbReference>
<name>A0ABU8KZ81_9HYPH</name>
<dbReference type="Proteomes" id="UP001387293">
    <property type="component" value="Unassembled WGS sequence"/>
</dbReference>
<keyword evidence="2" id="KW-1185">Reference proteome</keyword>